<dbReference type="STRING" id="632773.BBEV_3134"/>
<dbReference type="PROSITE" id="PS51819">
    <property type="entry name" value="VOC"/>
    <property type="match status" value="1"/>
</dbReference>
<dbReference type="PATRIC" id="fig|632773.3.peg.3280"/>
<name>A0A1D7QZK7_9BACI</name>
<dbReference type="CDD" id="cd07263">
    <property type="entry name" value="VOC_like"/>
    <property type="match status" value="1"/>
</dbReference>
<dbReference type="InterPro" id="IPR037523">
    <property type="entry name" value="VOC_core"/>
</dbReference>
<dbReference type="Proteomes" id="UP000094463">
    <property type="component" value="Chromosome"/>
</dbReference>
<gene>
    <name evidence="2" type="ORF">BBEV_3134</name>
</gene>
<dbReference type="Gene3D" id="3.10.180.10">
    <property type="entry name" value="2,3-Dihydroxybiphenyl 1,2-Dioxygenase, domain 1"/>
    <property type="match status" value="1"/>
</dbReference>
<evidence type="ECO:0000259" key="1">
    <source>
        <dbReference type="PROSITE" id="PS51819"/>
    </source>
</evidence>
<protein>
    <submittedName>
        <fullName evidence="2">Glyoxalase/Bleomycin Resistance Protein/Dioxygenase</fullName>
    </submittedName>
</protein>
<evidence type="ECO:0000313" key="2">
    <source>
        <dbReference type="EMBL" id="AOM84451.1"/>
    </source>
</evidence>
<dbReference type="OrthoDB" id="9803079at2"/>
<feature type="domain" description="VOC" evidence="1">
    <location>
        <begin position="4"/>
        <end position="125"/>
    </location>
</feature>
<dbReference type="InterPro" id="IPR029068">
    <property type="entry name" value="Glyas_Bleomycin-R_OHBP_Dase"/>
</dbReference>
<evidence type="ECO:0000313" key="3">
    <source>
        <dbReference type="Proteomes" id="UP000094463"/>
    </source>
</evidence>
<reference evidence="2 3" key="1">
    <citation type="submission" date="2015-08" db="EMBL/GenBank/DDBJ databases">
        <title>The complete genome sequence of Bacillus beveridgei MLTeJB.</title>
        <authorList>
            <person name="Hanson T.E."/>
            <person name="Mesa C."/>
            <person name="Basesman S.M."/>
            <person name="Oremland R.S."/>
        </authorList>
    </citation>
    <scope>NUCLEOTIDE SEQUENCE [LARGE SCALE GENOMIC DNA]</scope>
    <source>
        <strain evidence="2 3">MLTeJB</strain>
    </source>
</reference>
<keyword evidence="2" id="KW-0223">Dioxygenase</keyword>
<dbReference type="InterPro" id="IPR004360">
    <property type="entry name" value="Glyas_Fos-R_dOase_dom"/>
</dbReference>
<dbReference type="KEGG" id="bbev:BBEV_3134"/>
<keyword evidence="2" id="KW-0560">Oxidoreductase</keyword>
<dbReference type="SUPFAM" id="SSF54593">
    <property type="entry name" value="Glyoxalase/Bleomycin resistance protein/Dihydroxybiphenyl dioxygenase"/>
    <property type="match status" value="1"/>
</dbReference>
<dbReference type="AlphaFoldDB" id="A0A1D7QZK7"/>
<dbReference type="GO" id="GO:0051213">
    <property type="term" value="F:dioxygenase activity"/>
    <property type="evidence" value="ECO:0007669"/>
    <property type="project" value="UniProtKB-KW"/>
</dbReference>
<dbReference type="EMBL" id="CP012502">
    <property type="protein sequence ID" value="AOM84451.1"/>
    <property type="molecule type" value="Genomic_DNA"/>
</dbReference>
<sequence>MISKLGQVMLYVNDQDAAVSFWVDKTGFSIIDEAQNPDEMKWVEIAPTSDAETSIILHDKKAVAKMSPDVNLGTPSLMFFTDDLDRLYENFQAKQITVGEVVTLPQGRVFNFSDHEENYFAVMEQNK</sequence>
<dbReference type="Pfam" id="PF00903">
    <property type="entry name" value="Glyoxalase"/>
    <property type="match status" value="1"/>
</dbReference>
<dbReference type="RefSeq" id="WP_069366332.1">
    <property type="nucleotide sequence ID" value="NZ_CP012502.1"/>
</dbReference>
<dbReference type="PANTHER" id="PTHR36437">
    <property type="entry name" value="GLYOXALASE/BLEOMYCIN RESISTANCE PROTEIN/DIOXYGENASE"/>
    <property type="match status" value="1"/>
</dbReference>
<dbReference type="PANTHER" id="PTHR36437:SF2">
    <property type="entry name" value="GLYOXALASE_BLEOMYCIN RESISTANCE PROTEIN_DIOXYGENASE"/>
    <property type="match status" value="1"/>
</dbReference>
<proteinExistence type="predicted"/>
<keyword evidence="3" id="KW-1185">Reference proteome</keyword>
<organism evidence="2 3">
    <name type="scientific">Salisediminibacterium beveridgei</name>
    <dbReference type="NCBI Taxonomy" id="632773"/>
    <lineage>
        <taxon>Bacteria</taxon>
        <taxon>Bacillati</taxon>
        <taxon>Bacillota</taxon>
        <taxon>Bacilli</taxon>
        <taxon>Bacillales</taxon>
        <taxon>Bacillaceae</taxon>
        <taxon>Salisediminibacterium</taxon>
    </lineage>
</organism>
<accession>A0A1D7QZK7</accession>